<dbReference type="AlphaFoldDB" id="A0A5J6WZN7"/>
<reference evidence="3 4" key="1">
    <citation type="submission" date="2019-05" db="EMBL/GenBank/DDBJ databases">
        <title>OXA-830, a novel chromosomally encoded expanded-spectrum class D beta-lactamase in Aeromonas simiae.</title>
        <authorList>
            <person name="Zhou W."/>
            <person name="Chen Q."/>
        </authorList>
    </citation>
    <scope>NUCLEOTIDE SEQUENCE [LARGE SCALE GENOMIC DNA]</scope>
    <source>
        <strain evidence="3 4">A6</strain>
    </source>
</reference>
<dbReference type="InterPro" id="IPR037923">
    <property type="entry name" value="HTH-like"/>
</dbReference>
<evidence type="ECO:0000313" key="4">
    <source>
        <dbReference type="Proteomes" id="UP000594034"/>
    </source>
</evidence>
<dbReference type="GO" id="GO:0006355">
    <property type="term" value="P:regulation of DNA-templated transcription"/>
    <property type="evidence" value="ECO:0007669"/>
    <property type="project" value="InterPro"/>
</dbReference>
<proteinExistence type="predicted"/>
<dbReference type="GO" id="GO:0003677">
    <property type="term" value="F:DNA binding"/>
    <property type="evidence" value="ECO:0007669"/>
    <property type="project" value="UniProtKB-KW"/>
</dbReference>
<sequence>MHYAIEFHAHHVAALHFGKRQRLPQGRLLHITHGMALLRLGSHEQLLSPGALFWLPADCLATFIPLRDCRWQELLLSLRHPQPSQSGWLHATPLLKALLDTLTDWTREPEWQGAYGDRLRVLADELQQHELSTQPPYSALQQEWQALRQGIAPQEVSEELAALAAQWRLIRADRLLKGGNPLTQVVAQLGYGNESAWQDELNFWCTC</sequence>
<dbReference type="SUPFAM" id="SSF51215">
    <property type="entry name" value="Regulatory protein AraC"/>
    <property type="match status" value="1"/>
</dbReference>
<dbReference type="PANTHER" id="PTHR11019:SF199">
    <property type="entry name" value="HTH-TYPE TRANSCRIPTIONAL REGULATOR NIMR"/>
    <property type="match status" value="1"/>
</dbReference>
<dbReference type="Pfam" id="PF02311">
    <property type="entry name" value="AraC_binding"/>
    <property type="match status" value="1"/>
</dbReference>
<dbReference type="PANTHER" id="PTHR11019">
    <property type="entry name" value="HTH-TYPE TRANSCRIPTIONAL REGULATOR NIMR"/>
    <property type="match status" value="1"/>
</dbReference>
<gene>
    <name evidence="3" type="ORF">FE240_13175</name>
</gene>
<dbReference type="RefSeq" id="WP_193001532.1">
    <property type="nucleotide sequence ID" value="NZ_CP040449.1"/>
</dbReference>
<keyword evidence="1" id="KW-0238">DNA-binding</keyword>
<organism evidence="3 4">
    <name type="scientific">Aeromonas simiae</name>
    <dbReference type="NCBI Taxonomy" id="218936"/>
    <lineage>
        <taxon>Bacteria</taxon>
        <taxon>Pseudomonadati</taxon>
        <taxon>Pseudomonadota</taxon>
        <taxon>Gammaproteobacteria</taxon>
        <taxon>Aeromonadales</taxon>
        <taxon>Aeromonadaceae</taxon>
        <taxon>Aeromonas</taxon>
    </lineage>
</organism>
<dbReference type="InterPro" id="IPR003313">
    <property type="entry name" value="AraC-bd"/>
</dbReference>
<dbReference type="EMBL" id="CP040449">
    <property type="protein sequence ID" value="QFI55557.1"/>
    <property type="molecule type" value="Genomic_DNA"/>
</dbReference>
<evidence type="ECO:0000256" key="1">
    <source>
        <dbReference type="ARBA" id="ARBA00023125"/>
    </source>
</evidence>
<name>A0A5J6WZN7_9GAMM</name>
<protein>
    <recommendedName>
        <fullName evidence="2">AraC-type arabinose-binding/dimerisation domain-containing protein</fullName>
    </recommendedName>
</protein>
<keyword evidence="4" id="KW-1185">Reference proteome</keyword>
<evidence type="ECO:0000259" key="2">
    <source>
        <dbReference type="Pfam" id="PF02311"/>
    </source>
</evidence>
<accession>A0A5J6WZN7</accession>
<dbReference type="Proteomes" id="UP000594034">
    <property type="component" value="Chromosome"/>
</dbReference>
<evidence type="ECO:0000313" key="3">
    <source>
        <dbReference type="EMBL" id="QFI55557.1"/>
    </source>
</evidence>
<dbReference type="KEGG" id="asim:FE240_13175"/>
<feature type="domain" description="AraC-type arabinose-binding/dimerisation" evidence="2">
    <location>
        <begin position="3"/>
        <end position="81"/>
    </location>
</feature>